<dbReference type="EC" id="6.1.1.20" evidence="15"/>
<feature type="binding site" evidence="15">
    <location>
        <position position="459"/>
    </location>
    <ligand>
        <name>Mg(2+)</name>
        <dbReference type="ChEBI" id="CHEBI:18420"/>
        <note>shared with alpha subunit</note>
    </ligand>
</feature>
<dbReference type="GO" id="GO:0004826">
    <property type="term" value="F:phenylalanine-tRNA ligase activity"/>
    <property type="evidence" value="ECO:0007669"/>
    <property type="project" value="UniProtKB-UniRule"/>
</dbReference>
<dbReference type="GO" id="GO:0005524">
    <property type="term" value="F:ATP binding"/>
    <property type="evidence" value="ECO:0007669"/>
    <property type="project" value="UniProtKB-UniRule"/>
</dbReference>
<dbReference type="SUPFAM" id="SSF56037">
    <property type="entry name" value="PheT/TilS domain"/>
    <property type="match status" value="1"/>
</dbReference>
<evidence type="ECO:0000313" key="20">
    <source>
        <dbReference type="EMBL" id="OLF48810.1"/>
    </source>
</evidence>
<proteinExistence type="inferred from homology"/>
<dbReference type="Gene3D" id="3.30.930.10">
    <property type="entry name" value="Bira Bifunctional Protein, Domain 2"/>
    <property type="match status" value="1"/>
</dbReference>
<feature type="binding site" evidence="15">
    <location>
        <position position="468"/>
    </location>
    <ligand>
        <name>Mg(2+)</name>
        <dbReference type="ChEBI" id="CHEBI:18420"/>
        <note>shared with alpha subunit</note>
    </ligand>
</feature>
<keyword evidence="6 15" id="KW-0436">Ligase</keyword>
<dbReference type="PANTHER" id="PTHR10947">
    <property type="entry name" value="PHENYLALANYL-TRNA SYNTHETASE BETA CHAIN AND LEUCINE-RICH REPEAT-CONTAINING PROTEIN 47"/>
    <property type="match status" value="1"/>
</dbReference>
<dbReference type="FunFam" id="2.40.50.140:FF:000045">
    <property type="entry name" value="Phenylalanine--tRNA ligase beta subunit"/>
    <property type="match status" value="1"/>
</dbReference>
<reference evidence="21" key="1">
    <citation type="submission" date="2016-12" db="EMBL/GenBank/DDBJ databases">
        <authorList>
            <person name="Gulvik C.A."/>
        </authorList>
    </citation>
    <scope>NUCLEOTIDE SEQUENCE [LARGE SCALE GENOMIC DNA]</scope>
    <source>
        <strain evidence="21">NED12-00049-6B</strain>
    </source>
</reference>
<keyword evidence="21" id="KW-1185">Reference proteome</keyword>
<dbReference type="GO" id="GO:0140096">
    <property type="term" value="F:catalytic activity, acting on a protein"/>
    <property type="evidence" value="ECO:0007669"/>
    <property type="project" value="UniProtKB-ARBA"/>
</dbReference>
<dbReference type="InterPro" id="IPR012340">
    <property type="entry name" value="NA-bd_OB-fold"/>
</dbReference>
<dbReference type="Pfam" id="PF03483">
    <property type="entry name" value="B3_4"/>
    <property type="match status" value="1"/>
</dbReference>
<dbReference type="GO" id="GO:0009328">
    <property type="term" value="C:phenylalanine-tRNA ligase complex"/>
    <property type="evidence" value="ECO:0007669"/>
    <property type="project" value="TreeGrafter"/>
</dbReference>
<dbReference type="FunFam" id="3.30.56.10:FF:000002">
    <property type="entry name" value="Phenylalanine--tRNA ligase beta subunit"/>
    <property type="match status" value="1"/>
</dbReference>
<keyword evidence="5 16" id="KW-0820">tRNA-binding</keyword>
<evidence type="ECO:0000256" key="6">
    <source>
        <dbReference type="ARBA" id="ARBA00022598"/>
    </source>
</evidence>
<comment type="subcellular location">
    <subcellularLocation>
        <location evidence="1 15">Cytoplasm</location>
    </subcellularLocation>
</comment>
<evidence type="ECO:0000256" key="3">
    <source>
        <dbReference type="ARBA" id="ARBA00011209"/>
    </source>
</evidence>
<evidence type="ECO:0000256" key="9">
    <source>
        <dbReference type="ARBA" id="ARBA00022840"/>
    </source>
</evidence>
<dbReference type="InterPro" id="IPR005121">
    <property type="entry name" value="Fdx_antiC-bd"/>
</dbReference>
<dbReference type="InterPro" id="IPR020825">
    <property type="entry name" value="Phe-tRNA_synthase-like_B3/B4"/>
</dbReference>
<comment type="subunit">
    <text evidence="3 15">Tetramer of two alpha and two beta subunits.</text>
</comment>
<dbReference type="SUPFAM" id="SSF54991">
    <property type="entry name" value="Anticodon-binding domain of PheRS"/>
    <property type="match status" value="1"/>
</dbReference>
<evidence type="ECO:0000256" key="15">
    <source>
        <dbReference type="HAMAP-Rule" id="MF_00283"/>
    </source>
</evidence>
<dbReference type="InterPro" id="IPR045864">
    <property type="entry name" value="aa-tRNA-synth_II/BPL/LPL"/>
</dbReference>
<dbReference type="InterPro" id="IPR002547">
    <property type="entry name" value="tRNA-bd_dom"/>
</dbReference>
<evidence type="ECO:0000256" key="12">
    <source>
        <dbReference type="ARBA" id="ARBA00022917"/>
    </source>
</evidence>
<dbReference type="FunFam" id="3.30.70.380:FF:000001">
    <property type="entry name" value="Phenylalanine--tRNA ligase beta subunit"/>
    <property type="match status" value="1"/>
</dbReference>
<dbReference type="PROSITE" id="PS51483">
    <property type="entry name" value="B5"/>
    <property type="match status" value="1"/>
</dbReference>
<evidence type="ECO:0000256" key="5">
    <source>
        <dbReference type="ARBA" id="ARBA00022555"/>
    </source>
</evidence>
<keyword evidence="4 15" id="KW-0963">Cytoplasm</keyword>
<keyword evidence="11 16" id="KW-0694">RNA-binding</keyword>
<evidence type="ECO:0000256" key="1">
    <source>
        <dbReference type="ARBA" id="ARBA00004496"/>
    </source>
</evidence>
<feature type="domain" description="TRNA-binding" evidence="17">
    <location>
        <begin position="39"/>
        <end position="153"/>
    </location>
</feature>
<keyword evidence="8 15" id="KW-0547">Nucleotide-binding</keyword>
<dbReference type="Proteomes" id="UP000186890">
    <property type="component" value="Unassembled WGS sequence"/>
</dbReference>
<dbReference type="InterPro" id="IPR005146">
    <property type="entry name" value="B3/B4_tRNA-bd"/>
</dbReference>
<dbReference type="FunFam" id="3.50.40.10:FF:000001">
    <property type="entry name" value="Phenylalanine--tRNA ligase beta subunit"/>
    <property type="match status" value="1"/>
</dbReference>
<dbReference type="GO" id="GO:0000049">
    <property type="term" value="F:tRNA binding"/>
    <property type="evidence" value="ECO:0007669"/>
    <property type="project" value="UniProtKB-UniRule"/>
</dbReference>
<gene>
    <name evidence="15" type="primary">pheT</name>
    <name evidence="20" type="ORF">BU202_00525</name>
</gene>
<dbReference type="OrthoDB" id="9805455at2"/>
<dbReference type="Pfam" id="PF03147">
    <property type="entry name" value="FDX-ACB"/>
    <property type="match status" value="1"/>
</dbReference>
<keyword evidence="12 15" id="KW-0648">Protein biosynthesis</keyword>
<dbReference type="GO" id="GO:0006432">
    <property type="term" value="P:phenylalanyl-tRNA aminoacylation"/>
    <property type="evidence" value="ECO:0007669"/>
    <property type="project" value="UniProtKB-UniRule"/>
</dbReference>
<dbReference type="FunFam" id="3.30.930.10:FF:000022">
    <property type="entry name" value="Phenylalanine--tRNA ligase beta subunit"/>
    <property type="match status" value="1"/>
</dbReference>
<dbReference type="PROSITE" id="PS50886">
    <property type="entry name" value="TRBD"/>
    <property type="match status" value="1"/>
</dbReference>
<dbReference type="InterPro" id="IPR036690">
    <property type="entry name" value="Fdx_antiC-bd_sf"/>
</dbReference>
<name>A0A1Q8EAJ0_9STRE</name>
<dbReference type="InterPro" id="IPR041616">
    <property type="entry name" value="PheRS_beta_core"/>
</dbReference>
<feature type="binding site" evidence="15">
    <location>
        <position position="469"/>
    </location>
    <ligand>
        <name>Mg(2+)</name>
        <dbReference type="ChEBI" id="CHEBI:18420"/>
        <note>shared with alpha subunit</note>
    </ligand>
</feature>
<dbReference type="Gene3D" id="3.30.56.10">
    <property type="match status" value="2"/>
</dbReference>
<evidence type="ECO:0000259" key="19">
    <source>
        <dbReference type="PROSITE" id="PS51483"/>
    </source>
</evidence>
<dbReference type="PROSITE" id="PS51447">
    <property type="entry name" value="FDX_ACB"/>
    <property type="match status" value="1"/>
</dbReference>
<comment type="caution">
    <text evidence="20">The sequence shown here is derived from an EMBL/GenBank/DDBJ whole genome shotgun (WGS) entry which is preliminary data.</text>
</comment>
<dbReference type="AlphaFoldDB" id="A0A1Q8EAJ0"/>
<evidence type="ECO:0000256" key="16">
    <source>
        <dbReference type="PROSITE-ProRule" id="PRU00209"/>
    </source>
</evidence>
<dbReference type="EMBL" id="MSJM01000001">
    <property type="protein sequence ID" value="OLF48810.1"/>
    <property type="molecule type" value="Genomic_DNA"/>
</dbReference>
<dbReference type="InterPro" id="IPR005147">
    <property type="entry name" value="tRNA_synthase_B5-dom"/>
</dbReference>
<dbReference type="CDD" id="cd00769">
    <property type="entry name" value="PheRS_beta_core"/>
    <property type="match status" value="1"/>
</dbReference>
<keyword evidence="7 15" id="KW-0479">Metal-binding</keyword>
<dbReference type="NCBIfam" id="TIGR00472">
    <property type="entry name" value="pheT_bact"/>
    <property type="match status" value="1"/>
</dbReference>
<dbReference type="HAMAP" id="MF_00283">
    <property type="entry name" value="Phe_tRNA_synth_beta1"/>
    <property type="match status" value="1"/>
</dbReference>
<comment type="cofactor">
    <cofactor evidence="15">
        <name>Mg(2+)</name>
        <dbReference type="ChEBI" id="CHEBI:18420"/>
    </cofactor>
    <text evidence="15">Binds 2 magnesium ions per tetramer.</text>
</comment>
<dbReference type="InterPro" id="IPR009061">
    <property type="entry name" value="DNA-bd_dom_put_sf"/>
</dbReference>
<dbReference type="SUPFAM" id="SSF55681">
    <property type="entry name" value="Class II aaRS and biotin synthetases"/>
    <property type="match status" value="1"/>
</dbReference>
<dbReference type="SMART" id="SM00873">
    <property type="entry name" value="B3_4"/>
    <property type="match status" value="1"/>
</dbReference>
<evidence type="ECO:0000256" key="10">
    <source>
        <dbReference type="ARBA" id="ARBA00022842"/>
    </source>
</evidence>
<evidence type="ECO:0000259" key="18">
    <source>
        <dbReference type="PROSITE" id="PS51447"/>
    </source>
</evidence>
<evidence type="ECO:0000256" key="7">
    <source>
        <dbReference type="ARBA" id="ARBA00022723"/>
    </source>
</evidence>
<keyword evidence="9 15" id="KW-0067">ATP-binding</keyword>
<dbReference type="SUPFAM" id="SSF50249">
    <property type="entry name" value="Nucleic acid-binding proteins"/>
    <property type="match status" value="1"/>
</dbReference>
<dbReference type="Pfam" id="PF17759">
    <property type="entry name" value="tRNA_synthFbeta"/>
    <property type="match status" value="1"/>
</dbReference>
<feature type="binding site" evidence="15">
    <location>
        <position position="465"/>
    </location>
    <ligand>
        <name>Mg(2+)</name>
        <dbReference type="ChEBI" id="CHEBI:18420"/>
        <note>shared with alpha subunit</note>
    </ligand>
</feature>
<dbReference type="CDD" id="cd02796">
    <property type="entry name" value="tRNA_bind_bactPheRS"/>
    <property type="match status" value="1"/>
</dbReference>
<dbReference type="Gene3D" id="3.50.40.10">
    <property type="entry name" value="Phenylalanyl-trna Synthetase, Chain B, domain 3"/>
    <property type="match status" value="1"/>
</dbReference>
<dbReference type="NCBIfam" id="NF045760">
    <property type="entry name" value="YtpR"/>
    <property type="match status" value="1"/>
</dbReference>
<organism evidence="20 21">
    <name type="scientific">Streptococcus cuniculi</name>
    <dbReference type="NCBI Taxonomy" id="1432788"/>
    <lineage>
        <taxon>Bacteria</taxon>
        <taxon>Bacillati</taxon>
        <taxon>Bacillota</taxon>
        <taxon>Bacilli</taxon>
        <taxon>Lactobacillales</taxon>
        <taxon>Streptococcaceae</taxon>
        <taxon>Streptococcus</taxon>
    </lineage>
</organism>
<dbReference type="InterPro" id="IPR045060">
    <property type="entry name" value="Phe-tRNA-ligase_IIc_bsu"/>
</dbReference>
<evidence type="ECO:0000313" key="21">
    <source>
        <dbReference type="Proteomes" id="UP000186890"/>
    </source>
</evidence>
<dbReference type="InterPro" id="IPR004532">
    <property type="entry name" value="Phe-tRNA-ligase_IIc_bsu_bact"/>
</dbReference>
<keyword evidence="13 15" id="KW-0030">Aminoacyl-tRNA synthetase</keyword>
<evidence type="ECO:0000256" key="8">
    <source>
        <dbReference type="ARBA" id="ARBA00022741"/>
    </source>
</evidence>
<keyword evidence="10 15" id="KW-0460">Magnesium</keyword>
<evidence type="ECO:0000256" key="2">
    <source>
        <dbReference type="ARBA" id="ARBA00008653"/>
    </source>
</evidence>
<evidence type="ECO:0000256" key="11">
    <source>
        <dbReference type="ARBA" id="ARBA00022884"/>
    </source>
</evidence>
<evidence type="ECO:0000256" key="4">
    <source>
        <dbReference type="ARBA" id="ARBA00022490"/>
    </source>
</evidence>
<sequence>MLVSYKWLKELVDIEVPSKDLAEKMSTTGIEVEGVTSPAAGLSKIVVGEVLSCEDVPETHLHVCQVDVGEEAPRQIVCGAPNVRAGIKVMVALPGARIADNYKIKKGKIRGLESLGMICSLGELGISDSVIPKEFADGIQILPADAVNGDEVFPYLDLDDEVIELSITPNRADALSMRGVAHEVAAIYDKAVQFKEFPLVEAEKKASDVIEVAIESEKVATYQARVIENVTIAPSPQWLQNLLMNAGIRPINNVVDVTNYILLYFGQPMHAFDLDKFDGKKIVARDARDHETLVTLDEVERELVADDIVISVADKAVALGGVMGGAATEIDDQSKNVVLEAALFDGKSIRKTSGRLNLRSESSSRFEKGVNVADITVAIDTAASMIADLAGGQVLADVVSAGAVETSPVPVSASLDYVNRALGTSLVYRDIADIFRRLGMEIAGDEETFTVQVPRRRWDIRIPADLVEEIARIYGYDKLPTTLPKEDGTAGELIASQTLRRQIRTVAEGAGLSEIITYALTTPEKAIEFSLTPTTVTELMWPMTVDRSALRQNMISGMLETVAYNVARKHKDLALYEIGKVFEQTGDPNQDLPQEITKFAFVLTGLVAEKDFQTPAVPVDFFHAKGILEALFAKYSLDVSYVATSDLAALHPGRTAQIELDGQVIGVVGQVHPQLAKDYGIPETYVAEVNVDAIEAALSPVKPFTEISKFPAVSRDIALLVDRETQHQAILDAIASANVKRLTKVSLFDIYTGSNIEAGKKSMAYNLTFQNPSDSLTDEEVAKYMEKISAALGQLGAEIR</sequence>
<comment type="catalytic activity">
    <reaction evidence="14 15">
        <text>tRNA(Phe) + L-phenylalanine + ATP = L-phenylalanyl-tRNA(Phe) + AMP + diphosphate + H(+)</text>
        <dbReference type="Rhea" id="RHEA:19413"/>
        <dbReference type="Rhea" id="RHEA-COMP:9668"/>
        <dbReference type="Rhea" id="RHEA-COMP:9699"/>
        <dbReference type="ChEBI" id="CHEBI:15378"/>
        <dbReference type="ChEBI" id="CHEBI:30616"/>
        <dbReference type="ChEBI" id="CHEBI:33019"/>
        <dbReference type="ChEBI" id="CHEBI:58095"/>
        <dbReference type="ChEBI" id="CHEBI:78442"/>
        <dbReference type="ChEBI" id="CHEBI:78531"/>
        <dbReference type="ChEBI" id="CHEBI:456215"/>
        <dbReference type="EC" id="6.1.1.20"/>
    </reaction>
</comment>
<accession>A0A1Q8EAJ0</accession>
<feature type="domain" description="B5" evidence="19">
    <location>
        <begin position="406"/>
        <end position="481"/>
    </location>
</feature>
<dbReference type="InterPro" id="IPR033714">
    <property type="entry name" value="tRNA_bind_bactPheRS"/>
</dbReference>
<dbReference type="Pfam" id="PF03484">
    <property type="entry name" value="B5"/>
    <property type="match status" value="1"/>
</dbReference>
<dbReference type="RefSeq" id="WP_075103856.1">
    <property type="nucleotide sequence ID" value="NZ_MSJM01000001.1"/>
</dbReference>
<dbReference type="SUPFAM" id="SSF46955">
    <property type="entry name" value="Putative DNA-binding domain"/>
    <property type="match status" value="1"/>
</dbReference>
<dbReference type="GO" id="GO:0000287">
    <property type="term" value="F:magnesium ion binding"/>
    <property type="evidence" value="ECO:0007669"/>
    <property type="project" value="UniProtKB-UniRule"/>
</dbReference>
<evidence type="ECO:0000256" key="14">
    <source>
        <dbReference type="ARBA" id="ARBA00049255"/>
    </source>
</evidence>
<dbReference type="Gene3D" id="2.40.50.140">
    <property type="entry name" value="Nucleic acid-binding proteins"/>
    <property type="match status" value="1"/>
</dbReference>
<feature type="domain" description="FDX-ACB" evidence="18">
    <location>
        <begin position="708"/>
        <end position="800"/>
    </location>
</feature>
<dbReference type="SMART" id="SM00874">
    <property type="entry name" value="B5"/>
    <property type="match status" value="1"/>
</dbReference>
<dbReference type="GO" id="GO:0016740">
    <property type="term" value="F:transferase activity"/>
    <property type="evidence" value="ECO:0007669"/>
    <property type="project" value="UniProtKB-ARBA"/>
</dbReference>
<dbReference type="PANTHER" id="PTHR10947:SF0">
    <property type="entry name" value="PHENYLALANINE--TRNA LIGASE BETA SUBUNIT"/>
    <property type="match status" value="1"/>
</dbReference>
<dbReference type="SMART" id="SM00896">
    <property type="entry name" value="FDX-ACB"/>
    <property type="match status" value="1"/>
</dbReference>
<dbReference type="Gene3D" id="3.30.70.380">
    <property type="entry name" value="Ferrodoxin-fold anticodon-binding domain"/>
    <property type="match status" value="1"/>
</dbReference>
<protein>
    <recommendedName>
        <fullName evidence="15">Phenylalanine--tRNA ligase beta subunit</fullName>
        <ecNumber evidence="15">6.1.1.20</ecNumber>
    </recommendedName>
    <alternativeName>
        <fullName evidence="15">Phenylalanyl-tRNA synthetase beta subunit</fullName>
        <shortName evidence="15">PheRS</shortName>
    </alternativeName>
</protein>
<comment type="similarity">
    <text evidence="2 15">Belongs to the phenylalanyl-tRNA synthetase beta subunit family. Type 1 subfamily.</text>
</comment>
<dbReference type="Pfam" id="PF01588">
    <property type="entry name" value="tRNA_bind"/>
    <property type="match status" value="1"/>
</dbReference>
<evidence type="ECO:0000259" key="17">
    <source>
        <dbReference type="PROSITE" id="PS50886"/>
    </source>
</evidence>
<evidence type="ECO:0000256" key="13">
    <source>
        <dbReference type="ARBA" id="ARBA00023146"/>
    </source>
</evidence>